<protein>
    <submittedName>
        <fullName evidence="7">Sugar ABC transporter substrate-binding protein</fullName>
    </submittedName>
</protein>
<sequence>MARLISMLMILVCSAAILSSCIQQRQEQQAPVNEEQQQEAAKPIQLHILSNRVDLIENGGFEKYASAFEQMHPGVELSFEGLTNYVSDISARLATQDYGDVLLIPNHMKNEDLADYFEPLPDSLFENIRFADYKSYNGKRYGITTGSSATGIIYNKKAFEQAGIESIPTTLDEFYEACRKLKQAGITPIYLNYGAQWPLMNWGEELVSVMNGDPGYLNSLVEQDDPWQVDNEWGHAITIVKTLIEQSYVERALISNQWEASKIEFVEGRAGMLFLGNWIINQLTSLGADPDTIGFFPFPYRNEQPIYSPLNPDWFIAISKYSEHKELALEWIRYFVHDSGFVDDSGFLPIDTTKQPTLPQYKQFLSYGSIPVERQIPSDALLEIADTAQITLWSGLYLQEWIAAPDLQDAFDEYNERWAKARNILQY</sequence>
<keyword evidence="3" id="KW-0472">Membrane</keyword>
<accession>A0A920CWC9</accession>
<organism evidence="7 8">
    <name type="scientific">Paenibacillus montaniterrae</name>
    <dbReference type="NCBI Taxonomy" id="429341"/>
    <lineage>
        <taxon>Bacteria</taxon>
        <taxon>Bacillati</taxon>
        <taxon>Bacillota</taxon>
        <taxon>Bacilli</taxon>
        <taxon>Bacillales</taxon>
        <taxon>Paenibacillaceae</taxon>
        <taxon>Paenibacillus</taxon>
    </lineage>
</organism>
<dbReference type="AlphaFoldDB" id="A0A920CWC9"/>
<keyword evidence="1" id="KW-1003">Cell membrane</keyword>
<dbReference type="PANTHER" id="PTHR43649:SF33">
    <property type="entry name" value="POLYGALACTURONAN_RHAMNOGALACTURONAN-BINDING PROTEIN YTCQ"/>
    <property type="match status" value="1"/>
</dbReference>
<feature type="chain" id="PRO_5038337817" evidence="6">
    <location>
        <begin position="26"/>
        <end position="427"/>
    </location>
</feature>
<dbReference type="Gene3D" id="3.40.190.10">
    <property type="entry name" value="Periplasmic binding protein-like II"/>
    <property type="match status" value="2"/>
</dbReference>
<dbReference type="Proteomes" id="UP000683139">
    <property type="component" value="Unassembled WGS sequence"/>
</dbReference>
<dbReference type="InterPro" id="IPR006059">
    <property type="entry name" value="SBP"/>
</dbReference>
<dbReference type="EMBL" id="BOSE01000002">
    <property type="protein sequence ID" value="GIP15816.1"/>
    <property type="molecule type" value="Genomic_DNA"/>
</dbReference>
<name>A0A920CWC9_9BACL</name>
<evidence type="ECO:0000256" key="4">
    <source>
        <dbReference type="ARBA" id="ARBA00023139"/>
    </source>
</evidence>
<evidence type="ECO:0000313" key="8">
    <source>
        <dbReference type="Proteomes" id="UP000683139"/>
    </source>
</evidence>
<dbReference type="SUPFAM" id="SSF53850">
    <property type="entry name" value="Periplasmic binding protein-like II"/>
    <property type="match status" value="1"/>
</dbReference>
<gene>
    <name evidence="7" type="ORF">J40TS1_14580</name>
</gene>
<proteinExistence type="predicted"/>
<dbReference type="PROSITE" id="PS51257">
    <property type="entry name" value="PROKAR_LIPOPROTEIN"/>
    <property type="match status" value="1"/>
</dbReference>
<keyword evidence="8" id="KW-1185">Reference proteome</keyword>
<evidence type="ECO:0000256" key="3">
    <source>
        <dbReference type="ARBA" id="ARBA00023136"/>
    </source>
</evidence>
<evidence type="ECO:0000313" key="7">
    <source>
        <dbReference type="EMBL" id="GIP15816.1"/>
    </source>
</evidence>
<dbReference type="InterPro" id="IPR050490">
    <property type="entry name" value="Bact_solute-bd_prot1"/>
</dbReference>
<reference evidence="7" key="1">
    <citation type="submission" date="2021-03" db="EMBL/GenBank/DDBJ databases">
        <title>Antimicrobial resistance genes in bacteria isolated from Japanese honey, and their potential for conferring macrolide and lincosamide resistance in the American foulbrood pathogen Paenibacillus larvae.</title>
        <authorList>
            <person name="Okamoto M."/>
            <person name="Kumagai M."/>
            <person name="Kanamori H."/>
            <person name="Takamatsu D."/>
        </authorList>
    </citation>
    <scope>NUCLEOTIDE SEQUENCE</scope>
    <source>
        <strain evidence="7">J40TS1</strain>
    </source>
</reference>
<dbReference type="RefSeq" id="WP_213514084.1">
    <property type="nucleotide sequence ID" value="NZ_BOSE01000002.1"/>
</dbReference>
<evidence type="ECO:0000256" key="5">
    <source>
        <dbReference type="ARBA" id="ARBA00023288"/>
    </source>
</evidence>
<feature type="signal peptide" evidence="6">
    <location>
        <begin position="1"/>
        <end position="25"/>
    </location>
</feature>
<keyword evidence="5" id="KW-0449">Lipoprotein</keyword>
<dbReference type="Pfam" id="PF01547">
    <property type="entry name" value="SBP_bac_1"/>
    <property type="match status" value="1"/>
</dbReference>
<evidence type="ECO:0000256" key="6">
    <source>
        <dbReference type="SAM" id="SignalP"/>
    </source>
</evidence>
<keyword evidence="4" id="KW-0564">Palmitate</keyword>
<evidence type="ECO:0000256" key="2">
    <source>
        <dbReference type="ARBA" id="ARBA00022729"/>
    </source>
</evidence>
<evidence type="ECO:0000256" key="1">
    <source>
        <dbReference type="ARBA" id="ARBA00022475"/>
    </source>
</evidence>
<dbReference type="PANTHER" id="PTHR43649">
    <property type="entry name" value="ARABINOSE-BINDING PROTEIN-RELATED"/>
    <property type="match status" value="1"/>
</dbReference>
<comment type="caution">
    <text evidence="7">The sequence shown here is derived from an EMBL/GenBank/DDBJ whole genome shotgun (WGS) entry which is preliminary data.</text>
</comment>
<keyword evidence="2 6" id="KW-0732">Signal</keyword>